<keyword evidence="2" id="KW-1185">Reference proteome</keyword>
<sequence length="41" mass="4812">MAHHSTREVVRVRKLIFLSCLLDYFHAYAGQAKTSPYLQIF</sequence>
<evidence type="ECO:0000313" key="1">
    <source>
        <dbReference type="EMBL" id="MDP9728108.1"/>
    </source>
</evidence>
<dbReference type="Proteomes" id="UP001229209">
    <property type="component" value="Unassembled WGS sequence"/>
</dbReference>
<dbReference type="EMBL" id="JAURUO010000005">
    <property type="protein sequence ID" value="MDP9728108.1"/>
    <property type="molecule type" value="Genomic_DNA"/>
</dbReference>
<dbReference type="RefSeq" id="WP_255567418.1">
    <property type="nucleotide sequence ID" value="NZ_JAURUO010000005.1"/>
</dbReference>
<gene>
    <name evidence="1" type="ORF">J2S04_001040</name>
</gene>
<name>A0ABT9LV03_9BACL</name>
<accession>A0ABT9LV03</accession>
<reference evidence="1 2" key="1">
    <citation type="submission" date="2023-07" db="EMBL/GenBank/DDBJ databases">
        <title>Genomic Encyclopedia of Type Strains, Phase IV (KMG-IV): sequencing the most valuable type-strain genomes for metagenomic binning, comparative biology and taxonomic classification.</title>
        <authorList>
            <person name="Goeker M."/>
        </authorList>
    </citation>
    <scope>NUCLEOTIDE SEQUENCE [LARGE SCALE GENOMIC DNA]</scope>
    <source>
        <strain evidence="1 2">DSM 25924</strain>
    </source>
</reference>
<proteinExistence type="predicted"/>
<comment type="caution">
    <text evidence="1">The sequence shown here is derived from an EMBL/GenBank/DDBJ whole genome shotgun (WGS) entry which is preliminary data.</text>
</comment>
<protein>
    <submittedName>
        <fullName evidence="1">Uncharacterized protein</fullName>
    </submittedName>
</protein>
<organism evidence="1 2">
    <name type="scientific">Alicyclobacillus tolerans</name>
    <dbReference type="NCBI Taxonomy" id="90970"/>
    <lineage>
        <taxon>Bacteria</taxon>
        <taxon>Bacillati</taxon>
        <taxon>Bacillota</taxon>
        <taxon>Bacilli</taxon>
        <taxon>Bacillales</taxon>
        <taxon>Alicyclobacillaceae</taxon>
        <taxon>Alicyclobacillus</taxon>
    </lineage>
</organism>
<evidence type="ECO:0000313" key="2">
    <source>
        <dbReference type="Proteomes" id="UP001229209"/>
    </source>
</evidence>